<evidence type="ECO:0000256" key="2">
    <source>
        <dbReference type="ARBA" id="ARBA00009010"/>
    </source>
</evidence>
<comment type="similarity">
    <text evidence="2 10">Belongs to the membrane-bound acyltransferase family. Sterol o-acyltransferase subfamily.</text>
</comment>
<evidence type="ECO:0000256" key="5">
    <source>
        <dbReference type="ARBA" id="ARBA00022824"/>
    </source>
</evidence>
<evidence type="ECO:0000313" key="13">
    <source>
        <dbReference type="EMBL" id="WFD03409.1"/>
    </source>
</evidence>
<keyword evidence="7 10" id="KW-0472">Membrane</keyword>
<sequence>MAQPTPTIVAPETKEDLDTGRGNVRVMREERHGKRVLRTVSYVPRNSLLDRDNEATAQDPYVLRSRRFRGFYTLFWMFMALLVLNSFLTSFQRTGEVLSMTFALLMSRDALTLALSDVVLVLSTFASVIFVKALHRYQLHYGRWLFLLHEWPWVQSGFFVLHSFVMIMKVHSYVTVNGIMSDTYQDMRKLESELAKRVADVYKTDVDDAWKRAIHDLEITPSPSPLAALDESEEESPFETWASRASQTGSSMQRAQVLLPQLRTQLPRSRSPIPEHRRLVNALNTDRLSEHPRKEDVALQDHDMRDPHPLAWHGDAVVKKLAQQIVQLRENLYAEPDQVQGVGPMWPNNVTFANFWDFQLVPSLVYQLQYPRTDRIRPLYVLERIFATFGTFLAIYVVTVNWIMPVSLRHHADLPIAFLRLAAPMMLCVRAALTQYLLIFYLVFECVCNGFAELTRFADREFYQDWWNSASMDEFARKWNRVRCPLTQPVHHFLLQHVYVTLIFNLGISKHAASLLTFFLSSVLHEVVMIIVSGKVRGYLFFAQMSQYPLILLAQTPFIKNNRSLGNLIFWVGLMIGFPLLNVAYLVY</sequence>
<organism evidence="13 14">
    <name type="scientific">Malassezia obtusa</name>
    <dbReference type="NCBI Taxonomy" id="76774"/>
    <lineage>
        <taxon>Eukaryota</taxon>
        <taxon>Fungi</taxon>
        <taxon>Dikarya</taxon>
        <taxon>Basidiomycota</taxon>
        <taxon>Ustilaginomycotina</taxon>
        <taxon>Malasseziomycetes</taxon>
        <taxon>Malasseziales</taxon>
        <taxon>Malasseziaceae</taxon>
        <taxon>Malassezia</taxon>
    </lineage>
</organism>
<evidence type="ECO:0000256" key="1">
    <source>
        <dbReference type="ARBA" id="ARBA00004477"/>
    </source>
</evidence>
<keyword evidence="14" id="KW-1185">Reference proteome</keyword>
<dbReference type="Pfam" id="PF03062">
    <property type="entry name" value="MBOAT"/>
    <property type="match status" value="1"/>
</dbReference>
<feature type="transmembrane region" description="Helical" evidence="12">
    <location>
        <begin position="111"/>
        <end position="134"/>
    </location>
</feature>
<feature type="transmembrane region" description="Helical" evidence="12">
    <location>
        <begin position="71"/>
        <end position="91"/>
    </location>
</feature>
<name>A0AAF0ITP7_9BASI</name>
<dbReference type="PANTHER" id="PTHR10408">
    <property type="entry name" value="STEROL O-ACYLTRANSFERASE"/>
    <property type="match status" value="1"/>
</dbReference>
<protein>
    <recommendedName>
        <fullName evidence="10">O-acyltransferase</fullName>
    </recommendedName>
</protein>
<gene>
    <name evidence="13" type="primary">ARE2</name>
    <name evidence="13" type="ORF">MOBT1_002098</name>
</gene>
<feature type="transmembrane region" description="Helical" evidence="12">
    <location>
        <begin position="568"/>
        <end position="587"/>
    </location>
</feature>
<evidence type="ECO:0000256" key="3">
    <source>
        <dbReference type="ARBA" id="ARBA00022679"/>
    </source>
</evidence>
<evidence type="ECO:0000256" key="8">
    <source>
        <dbReference type="ARBA" id="ARBA00023315"/>
    </source>
</evidence>
<feature type="transmembrane region" description="Helical" evidence="12">
    <location>
        <begin position="416"/>
        <end position="444"/>
    </location>
</feature>
<evidence type="ECO:0000256" key="12">
    <source>
        <dbReference type="SAM" id="Phobius"/>
    </source>
</evidence>
<evidence type="ECO:0000256" key="6">
    <source>
        <dbReference type="ARBA" id="ARBA00022989"/>
    </source>
</evidence>
<keyword evidence="6 12" id="KW-1133">Transmembrane helix</keyword>
<evidence type="ECO:0000256" key="7">
    <source>
        <dbReference type="ARBA" id="ARBA00023136"/>
    </source>
</evidence>
<dbReference type="PIRSF" id="PIRSF000439">
    <property type="entry name" value="Oat_ACAT_DAG_ARE"/>
    <property type="match status" value="1"/>
</dbReference>
<feature type="active site" evidence="11">
    <location>
        <position position="525"/>
    </location>
</feature>
<dbReference type="InterPro" id="IPR004299">
    <property type="entry name" value="MBOAT_fam"/>
</dbReference>
<feature type="transmembrane region" description="Helical" evidence="12">
    <location>
        <begin position="385"/>
        <end position="404"/>
    </location>
</feature>
<dbReference type="GO" id="GO:0005789">
    <property type="term" value="C:endoplasmic reticulum membrane"/>
    <property type="evidence" value="ECO:0007669"/>
    <property type="project" value="UniProtKB-SubCell"/>
</dbReference>
<reference evidence="13" key="1">
    <citation type="submission" date="2023-03" db="EMBL/GenBank/DDBJ databases">
        <title>Mating type loci evolution in Malassezia.</title>
        <authorList>
            <person name="Coelho M.A."/>
        </authorList>
    </citation>
    <scope>NUCLEOTIDE SEQUENCE</scope>
    <source>
        <strain evidence="13">CBS 7876</strain>
    </source>
</reference>
<keyword evidence="5 10" id="KW-0256">Endoplasmic reticulum</keyword>
<evidence type="ECO:0000256" key="9">
    <source>
        <dbReference type="ARBA" id="ARBA00023568"/>
    </source>
</evidence>
<evidence type="ECO:0000256" key="11">
    <source>
        <dbReference type="PIRSR" id="PIRSR000439-1"/>
    </source>
</evidence>
<proteinExistence type="inferred from homology"/>
<dbReference type="EMBL" id="CP119937">
    <property type="protein sequence ID" value="WFD03409.1"/>
    <property type="molecule type" value="Genomic_DNA"/>
</dbReference>
<dbReference type="GO" id="GO:0008204">
    <property type="term" value="P:ergosterol metabolic process"/>
    <property type="evidence" value="ECO:0007669"/>
    <property type="project" value="TreeGrafter"/>
</dbReference>
<dbReference type="Proteomes" id="UP001214603">
    <property type="component" value="Chromosome 4"/>
</dbReference>
<dbReference type="InterPro" id="IPR014371">
    <property type="entry name" value="Oat_ACAT_DAG_ARE"/>
</dbReference>
<keyword evidence="3 10" id="KW-0808">Transferase</keyword>
<comment type="function">
    <text evidence="9">Sterol O-acyltransferase that catalyzes the formation of stery esters.</text>
</comment>
<keyword evidence="4 12" id="KW-0812">Transmembrane</keyword>
<dbReference type="GO" id="GO:0034737">
    <property type="term" value="F:ergosterol O-acyltransferase activity"/>
    <property type="evidence" value="ECO:0007669"/>
    <property type="project" value="TreeGrafter"/>
</dbReference>
<evidence type="ECO:0000256" key="4">
    <source>
        <dbReference type="ARBA" id="ARBA00022692"/>
    </source>
</evidence>
<dbReference type="AlphaFoldDB" id="A0AAF0ITP7"/>
<comment type="subcellular location">
    <subcellularLocation>
        <location evidence="1 10">Endoplasmic reticulum membrane</location>
        <topology evidence="1 10">Multi-pass membrane protein</topology>
    </subcellularLocation>
</comment>
<dbReference type="PANTHER" id="PTHR10408:SF9">
    <property type="entry name" value="STEROL O-ACYLTRANSFERASE 2-RELATED"/>
    <property type="match status" value="1"/>
</dbReference>
<accession>A0AAF0ITP7</accession>
<keyword evidence="8 10" id="KW-0012">Acyltransferase</keyword>
<evidence type="ECO:0000256" key="10">
    <source>
        <dbReference type="PIRNR" id="PIRNR000439"/>
    </source>
</evidence>
<evidence type="ECO:0000313" key="14">
    <source>
        <dbReference type="Proteomes" id="UP001214603"/>
    </source>
</evidence>